<dbReference type="Proteomes" id="UP000321805">
    <property type="component" value="Chromosome"/>
</dbReference>
<accession>A0A5B8UAB1</accession>
<dbReference type="EMBL" id="CP042430">
    <property type="protein sequence ID" value="QEC49967.1"/>
    <property type="molecule type" value="Genomic_DNA"/>
</dbReference>
<dbReference type="OrthoDB" id="9825277at2"/>
<keyword evidence="3" id="KW-1185">Reference proteome</keyword>
<dbReference type="AlphaFoldDB" id="A0A5B8UAB1"/>
<proteinExistence type="predicted"/>
<feature type="chain" id="PRO_5023123045" evidence="1">
    <location>
        <begin position="25"/>
        <end position="247"/>
    </location>
</feature>
<reference evidence="2 3" key="1">
    <citation type="journal article" date="2018" name="J. Microbiol.">
        <title>Baekduia soli gen. nov., sp. nov., a novel bacterium isolated from the soil of Baekdu Mountain and proposal of a novel family name, Baekduiaceae fam. nov.</title>
        <authorList>
            <person name="An D.S."/>
            <person name="Siddiqi M.Z."/>
            <person name="Kim K.H."/>
            <person name="Yu H.S."/>
            <person name="Im W.T."/>
        </authorList>
    </citation>
    <scope>NUCLEOTIDE SEQUENCE [LARGE SCALE GENOMIC DNA]</scope>
    <source>
        <strain evidence="2 3">BR7-21</strain>
    </source>
</reference>
<evidence type="ECO:0000313" key="2">
    <source>
        <dbReference type="EMBL" id="QEC49967.1"/>
    </source>
</evidence>
<name>A0A5B8UAB1_9ACTN</name>
<evidence type="ECO:0000256" key="1">
    <source>
        <dbReference type="SAM" id="SignalP"/>
    </source>
</evidence>
<protein>
    <submittedName>
        <fullName evidence="2">Uncharacterized protein</fullName>
    </submittedName>
</protein>
<organism evidence="2 3">
    <name type="scientific">Baekduia soli</name>
    <dbReference type="NCBI Taxonomy" id="496014"/>
    <lineage>
        <taxon>Bacteria</taxon>
        <taxon>Bacillati</taxon>
        <taxon>Actinomycetota</taxon>
        <taxon>Thermoleophilia</taxon>
        <taxon>Solirubrobacterales</taxon>
        <taxon>Baekduiaceae</taxon>
        <taxon>Baekduia</taxon>
    </lineage>
</organism>
<gene>
    <name evidence="2" type="ORF">FSW04_21960</name>
</gene>
<evidence type="ECO:0000313" key="3">
    <source>
        <dbReference type="Proteomes" id="UP000321805"/>
    </source>
</evidence>
<dbReference type="KEGG" id="bsol:FSW04_21960"/>
<keyword evidence="1" id="KW-0732">Signal</keyword>
<feature type="signal peptide" evidence="1">
    <location>
        <begin position="1"/>
        <end position="24"/>
    </location>
</feature>
<dbReference type="RefSeq" id="WP_146922332.1">
    <property type="nucleotide sequence ID" value="NZ_CP042430.1"/>
</dbReference>
<sequence length="247" mass="25348">MRKSRFLVVAALIAVLGIAATAFAQTNAYDFTGKVPAGGTKAKPKITGFSFNYTITDPAGNLPQIVKAYKFTIGGAKVNTRAVTTTCTAAKINAATNDQGCSKKAIVGTGSISADIGQVGTPKSATCTLTLTAYAAGTNKVALFLDGTAPGACVAPISQAIDAKWANTSKGAALSFTVPNGLRHQLGLDVAVTSVKSTWKKLSRTIKGKKVGYFSSVGCKTKQRSASVTFTSEAGVVTPLTKNIGKC</sequence>